<reference evidence="7 8" key="1">
    <citation type="submission" date="2013-11" db="EMBL/GenBank/DDBJ databases">
        <title>Opisthorchis viverrini - life in the bile duct.</title>
        <authorList>
            <person name="Young N.D."/>
            <person name="Nagarajan N."/>
            <person name="Lin S.J."/>
            <person name="Korhonen P.K."/>
            <person name="Jex A.R."/>
            <person name="Hall R.S."/>
            <person name="Safavi-Hemami H."/>
            <person name="Kaewkong W."/>
            <person name="Bertrand D."/>
            <person name="Gao S."/>
            <person name="Seet Q."/>
            <person name="Wongkham S."/>
            <person name="Teh B.T."/>
            <person name="Wongkham C."/>
            <person name="Intapan P.M."/>
            <person name="Maleewong W."/>
            <person name="Yang X."/>
            <person name="Hu M."/>
            <person name="Wang Z."/>
            <person name="Hofmann A."/>
            <person name="Sternberg P.W."/>
            <person name="Tan P."/>
            <person name="Wang J."/>
            <person name="Gasser R.B."/>
        </authorList>
    </citation>
    <scope>NUCLEOTIDE SEQUENCE [LARGE SCALE GENOMIC DNA]</scope>
</reference>
<dbReference type="InterPro" id="IPR002745">
    <property type="entry name" value="Ptrans_KptA/Tpt1"/>
</dbReference>
<dbReference type="Gene3D" id="3.20.170.30">
    <property type="match status" value="1"/>
</dbReference>
<comment type="similarity">
    <text evidence="2">Belongs to the KptA/TPT1 family.</text>
</comment>
<dbReference type="EC" id="2.7.1.160" evidence="3"/>
<gene>
    <name evidence="7" type="ORF">T265_02150</name>
</gene>
<evidence type="ECO:0000313" key="8">
    <source>
        <dbReference type="Proteomes" id="UP000054324"/>
    </source>
</evidence>
<proteinExistence type="inferred from homology"/>
<evidence type="ECO:0000313" key="7">
    <source>
        <dbReference type="EMBL" id="KER31640.1"/>
    </source>
</evidence>
<dbReference type="AlphaFoldDB" id="A0A075A7L0"/>
<dbReference type="GO" id="GO:0000215">
    <property type="term" value="F:tRNA 2'-phosphotransferase activity"/>
    <property type="evidence" value="ECO:0007669"/>
    <property type="project" value="UniProtKB-EC"/>
</dbReference>
<dbReference type="KEGG" id="ovi:T265_02150"/>
<dbReference type="SUPFAM" id="SSF56399">
    <property type="entry name" value="ADP-ribosylation"/>
    <property type="match status" value="1"/>
</dbReference>
<comment type="function">
    <text evidence="1">Catalyzes the last step of tRNA splicing, the transfer of the splice junction 2'-phosphate from ligated tRNA to NAD to produce ADP-ribose 1''-2'' cyclic phosphate.</text>
</comment>
<keyword evidence="5" id="KW-0520">NAD</keyword>
<dbReference type="Gene3D" id="1.10.10.970">
    <property type="entry name" value="RNA 2'-phosphotransferase, Tpt1/KptA family, N-terminal domain"/>
    <property type="match status" value="1"/>
</dbReference>
<dbReference type="CTD" id="20316338"/>
<evidence type="ECO:0000256" key="3">
    <source>
        <dbReference type="ARBA" id="ARBA00012007"/>
    </source>
</evidence>
<dbReference type="InterPro" id="IPR042080">
    <property type="entry name" value="RNA_2'-PTrans_N"/>
</dbReference>
<dbReference type="PANTHER" id="PTHR12684:SF2">
    <property type="entry name" value="TRNA 2'-PHOSPHOTRANSFERASE 1"/>
    <property type="match status" value="1"/>
</dbReference>
<dbReference type="PANTHER" id="PTHR12684">
    <property type="entry name" value="PUTATIVE PHOSPHOTRANSFERASE"/>
    <property type="match status" value="1"/>
</dbReference>
<dbReference type="STRING" id="6198.A0A075A7L0"/>
<dbReference type="InterPro" id="IPR042081">
    <property type="entry name" value="RNA_2'-PTrans_C"/>
</dbReference>
<comment type="catalytic activity">
    <reaction evidence="6">
        <text>2'-phospho-[ligated tRNA] + NAD(+) = mature tRNA + ADP-alpha-D-ribose 1'',2''-cyclic phosphate + nicotinamide</text>
        <dbReference type="Rhea" id="RHEA:23324"/>
        <dbReference type="Rhea" id="RHEA-COMP:11106"/>
        <dbReference type="Rhea" id="RHEA-COMP:11107"/>
        <dbReference type="ChEBI" id="CHEBI:17154"/>
        <dbReference type="ChEBI" id="CHEBI:57540"/>
        <dbReference type="ChEBI" id="CHEBI:76596"/>
        <dbReference type="ChEBI" id="CHEBI:82883"/>
        <dbReference type="ChEBI" id="CHEBI:85027"/>
        <dbReference type="EC" id="2.7.1.160"/>
    </reaction>
</comment>
<evidence type="ECO:0000256" key="5">
    <source>
        <dbReference type="ARBA" id="ARBA00023027"/>
    </source>
</evidence>
<dbReference type="OrthoDB" id="419694at2759"/>
<sequence>MFHRRRKVYGLGDPEDLFHPTSTFLWFLRRGATLHLDLPTECAAPWRLMFQLVLYSKCRNTSIDVAENSSTAQDRLRPAWGSLGGSGPGVSFHLMFYLNPNCTNLSKCIHCAYLMSPKKGETGRGLVQHIQLLENTINERSSWVPGKSLVRINLLVNECVSLILCNFGFKWNLRLKRSTILIRFLINFQQLTTCFALLGAQQEKSDVLLSKKLAWVLRHGAVKVGLNYMPGGFLYLDELLGLAKFRGVTEAEIRHVVDNNDKRRFEMCMDPESGRMKIRAFQGHSVQISHPAHTLITIPSDFPTVLHGTYFRNWEKIRTEGLKRMGRTHIHMAAGEPGDRGVISGVRANVEVLIYIDLARAMADGYRFYITPNRVILTEGNTDGCLPPKYFKAAYQLRPRRELSLS</sequence>
<dbReference type="RefSeq" id="XP_009164588.1">
    <property type="nucleotide sequence ID" value="XM_009166324.1"/>
</dbReference>
<dbReference type="GO" id="GO:0006388">
    <property type="term" value="P:tRNA splicing, via endonucleolytic cleavage and ligation"/>
    <property type="evidence" value="ECO:0007669"/>
    <property type="project" value="TreeGrafter"/>
</dbReference>
<organism evidence="7 8">
    <name type="scientific">Opisthorchis viverrini</name>
    <name type="common">Southeast Asian liver fluke</name>
    <dbReference type="NCBI Taxonomy" id="6198"/>
    <lineage>
        <taxon>Eukaryota</taxon>
        <taxon>Metazoa</taxon>
        <taxon>Spiralia</taxon>
        <taxon>Lophotrochozoa</taxon>
        <taxon>Platyhelminthes</taxon>
        <taxon>Trematoda</taxon>
        <taxon>Digenea</taxon>
        <taxon>Opisthorchiida</taxon>
        <taxon>Opisthorchiata</taxon>
        <taxon>Opisthorchiidae</taxon>
        <taxon>Opisthorchis</taxon>
    </lineage>
</organism>
<dbReference type="Proteomes" id="UP000054324">
    <property type="component" value="Unassembled WGS sequence"/>
</dbReference>
<dbReference type="Pfam" id="PF01885">
    <property type="entry name" value="PTS_2-RNA"/>
    <property type="match status" value="1"/>
</dbReference>
<evidence type="ECO:0000256" key="2">
    <source>
        <dbReference type="ARBA" id="ARBA00009836"/>
    </source>
</evidence>
<name>A0A075A7L0_OPIVI</name>
<evidence type="ECO:0000256" key="4">
    <source>
        <dbReference type="ARBA" id="ARBA00022679"/>
    </source>
</evidence>
<dbReference type="GeneID" id="20316338"/>
<keyword evidence="4" id="KW-0808">Transferase</keyword>
<protein>
    <recommendedName>
        <fullName evidence="3">2'-phosphotransferase</fullName>
        <ecNumber evidence="3">2.7.1.160</ecNumber>
    </recommendedName>
</protein>
<evidence type="ECO:0000256" key="6">
    <source>
        <dbReference type="ARBA" id="ARBA00047949"/>
    </source>
</evidence>
<evidence type="ECO:0000256" key="1">
    <source>
        <dbReference type="ARBA" id="ARBA00003343"/>
    </source>
</evidence>
<dbReference type="EMBL" id="KL596643">
    <property type="protein sequence ID" value="KER31640.1"/>
    <property type="molecule type" value="Genomic_DNA"/>
</dbReference>
<accession>A0A075A7L0</accession>
<keyword evidence="8" id="KW-1185">Reference proteome</keyword>